<reference evidence="1 2" key="1">
    <citation type="submission" date="2019-11" db="EMBL/GenBank/DDBJ databases">
        <title>Genome sequences of 17 halophilic strains isolated from different environments.</title>
        <authorList>
            <person name="Furrow R.E."/>
        </authorList>
    </citation>
    <scope>NUCLEOTIDE SEQUENCE [LARGE SCALE GENOMIC DNA]</scope>
    <source>
        <strain evidence="1 2">22514_16_FS</strain>
    </source>
</reference>
<proteinExistence type="predicted"/>
<name>A0A6I4ZWS6_9BACI</name>
<dbReference type="Proteomes" id="UP000468638">
    <property type="component" value="Unassembled WGS sequence"/>
</dbReference>
<comment type="caution">
    <text evidence="1">The sequence shown here is derived from an EMBL/GenBank/DDBJ whole genome shotgun (WGS) entry which is preliminary data.</text>
</comment>
<evidence type="ECO:0000313" key="1">
    <source>
        <dbReference type="EMBL" id="MYL33246.1"/>
    </source>
</evidence>
<sequence>MKFGEIKSEMSKHLILNGYSSEFYEKILSEFLGLKNINSSYDISNLSYRMEANVITKAFLRNTEIYENAHANSRIFSRQFTEEMIDNYSPLIGEFLGLRKYLLSTYSNVYRFMCHNYSQINLQKWCTKPIWYENDISKKEIKLYVVEYLNKFLKYDYDSWEDFFISIIDITENTSNDFLSEILLEAVKGLTTLSDQTYPFRVQNLDEGEIVTVHCFNSSIRSNWYGSTAPNEDKTKILMKKTSEKLSEYLKLKDELLQIDENLYTNVLSLVKVAQNKYD</sequence>
<gene>
    <name evidence="1" type="ORF">GLW05_06485</name>
</gene>
<accession>A0A6I4ZWS6</accession>
<organism evidence="1 2">
    <name type="scientific">Pontibacillus yanchengensis</name>
    <dbReference type="NCBI Taxonomy" id="462910"/>
    <lineage>
        <taxon>Bacteria</taxon>
        <taxon>Bacillati</taxon>
        <taxon>Bacillota</taxon>
        <taxon>Bacilli</taxon>
        <taxon>Bacillales</taxon>
        <taxon>Bacillaceae</taxon>
        <taxon>Pontibacillus</taxon>
    </lineage>
</organism>
<dbReference type="RefSeq" id="WP_160909362.1">
    <property type="nucleotide sequence ID" value="NZ_WMEQ01000003.1"/>
</dbReference>
<dbReference type="AlphaFoldDB" id="A0A6I4ZWS6"/>
<evidence type="ECO:0000313" key="2">
    <source>
        <dbReference type="Proteomes" id="UP000468638"/>
    </source>
</evidence>
<dbReference type="EMBL" id="WMEQ01000003">
    <property type="protein sequence ID" value="MYL33246.1"/>
    <property type="molecule type" value="Genomic_DNA"/>
</dbReference>
<dbReference type="OrthoDB" id="10019865at2"/>
<protein>
    <submittedName>
        <fullName evidence="1">Uncharacterized protein</fullName>
    </submittedName>
</protein>